<organism evidence="1 2">
    <name type="scientific">Emergomyces africanus</name>
    <dbReference type="NCBI Taxonomy" id="1955775"/>
    <lineage>
        <taxon>Eukaryota</taxon>
        <taxon>Fungi</taxon>
        <taxon>Dikarya</taxon>
        <taxon>Ascomycota</taxon>
        <taxon>Pezizomycotina</taxon>
        <taxon>Eurotiomycetes</taxon>
        <taxon>Eurotiomycetidae</taxon>
        <taxon>Onygenales</taxon>
        <taxon>Ajellomycetaceae</taxon>
        <taxon>Emergomyces</taxon>
    </lineage>
</organism>
<reference evidence="1 2" key="1">
    <citation type="submission" date="2015-07" db="EMBL/GenBank/DDBJ databases">
        <title>Emmonsia species relationships and genome sequence.</title>
        <authorList>
            <person name="Cuomo C.A."/>
            <person name="Schwartz I.S."/>
            <person name="Kenyon C."/>
            <person name="de Hoog G.S."/>
            <person name="Govender N.P."/>
            <person name="Botha A."/>
            <person name="Moreno L."/>
            <person name="de Vries M."/>
            <person name="Munoz J.F."/>
            <person name="Stielow J.B."/>
        </authorList>
    </citation>
    <scope>NUCLEOTIDE SEQUENCE [LARGE SCALE GENOMIC DNA]</scope>
    <source>
        <strain evidence="1 2">CBS 136260</strain>
    </source>
</reference>
<gene>
    <name evidence="1" type="ORF">ACJ72_05126</name>
</gene>
<dbReference type="AlphaFoldDB" id="A0A1B7NV63"/>
<evidence type="ECO:0000313" key="1">
    <source>
        <dbReference type="EMBL" id="OAX80537.1"/>
    </source>
</evidence>
<comment type="caution">
    <text evidence="1">The sequence shown here is derived from an EMBL/GenBank/DDBJ whole genome shotgun (WGS) entry which is preliminary data.</text>
</comment>
<dbReference type="EMBL" id="LGUA01000679">
    <property type="protein sequence ID" value="OAX80537.1"/>
    <property type="molecule type" value="Genomic_DNA"/>
</dbReference>
<keyword evidence="2" id="KW-1185">Reference proteome</keyword>
<protein>
    <submittedName>
        <fullName evidence="1">Uncharacterized protein</fullName>
    </submittedName>
</protein>
<dbReference type="Proteomes" id="UP000091918">
    <property type="component" value="Unassembled WGS sequence"/>
</dbReference>
<evidence type="ECO:0000313" key="2">
    <source>
        <dbReference type="Proteomes" id="UP000091918"/>
    </source>
</evidence>
<name>A0A1B7NV63_9EURO</name>
<accession>A0A1B7NV63</accession>
<proteinExistence type="predicted"/>
<sequence>MTGLNDYFSTNILEGLSSSAKDQILPSDCFLMLEMVLGLVAFVEHPDDDSDSPWQASIAECFGGIIVKMTDESRSQKNDHDGLGWS</sequence>